<feature type="region of interest" description="Disordered" evidence="5">
    <location>
        <begin position="402"/>
        <end position="472"/>
    </location>
</feature>
<feature type="compositionally biased region" description="Polar residues" evidence="5">
    <location>
        <begin position="583"/>
        <end position="611"/>
    </location>
</feature>
<feature type="region of interest" description="Disordered" evidence="5">
    <location>
        <begin position="44"/>
        <end position="213"/>
    </location>
</feature>
<keyword evidence="8" id="KW-1185">Reference proteome</keyword>
<gene>
    <name evidence="7" type="ORF">L201_006198</name>
</gene>
<feature type="compositionally biased region" description="Polar residues" evidence="5">
    <location>
        <begin position="264"/>
        <end position="287"/>
    </location>
</feature>
<keyword evidence="3 6" id="KW-1133">Transmembrane helix</keyword>
<reference evidence="7 8" key="1">
    <citation type="submission" date="2024-01" db="EMBL/GenBank/DDBJ databases">
        <title>Comparative genomics of Cryptococcus and Kwoniella reveals pathogenesis evolution and contrasting modes of karyotype evolution via chromosome fusion or intercentromeric recombination.</title>
        <authorList>
            <person name="Coelho M.A."/>
            <person name="David-Palma M."/>
            <person name="Shea T."/>
            <person name="Bowers K."/>
            <person name="McGinley-Smith S."/>
            <person name="Mohammad A.W."/>
            <person name="Gnirke A."/>
            <person name="Yurkov A.M."/>
            <person name="Nowrousian M."/>
            <person name="Sun S."/>
            <person name="Cuomo C.A."/>
            <person name="Heitman J."/>
        </authorList>
    </citation>
    <scope>NUCLEOTIDE SEQUENCE [LARGE SCALE GENOMIC DNA]</scope>
    <source>
        <strain evidence="7 8">CBS 6074</strain>
    </source>
</reference>
<dbReference type="GO" id="GO:0071944">
    <property type="term" value="C:cell periphery"/>
    <property type="evidence" value="ECO:0007669"/>
    <property type="project" value="UniProtKB-ARBA"/>
</dbReference>
<dbReference type="RefSeq" id="XP_066078017.1">
    <property type="nucleotide sequence ID" value="XM_066221920.1"/>
</dbReference>
<organism evidence="7 8">
    <name type="scientific">Kwoniella dendrophila CBS 6074</name>
    <dbReference type="NCBI Taxonomy" id="1295534"/>
    <lineage>
        <taxon>Eukaryota</taxon>
        <taxon>Fungi</taxon>
        <taxon>Dikarya</taxon>
        <taxon>Basidiomycota</taxon>
        <taxon>Agaricomycotina</taxon>
        <taxon>Tremellomycetes</taxon>
        <taxon>Tremellales</taxon>
        <taxon>Cryptococcaceae</taxon>
        <taxon>Kwoniella</taxon>
    </lineage>
</organism>
<evidence type="ECO:0008006" key="9">
    <source>
        <dbReference type="Google" id="ProtNLM"/>
    </source>
</evidence>
<feature type="compositionally biased region" description="Low complexity" evidence="5">
    <location>
        <begin position="195"/>
        <end position="204"/>
    </location>
</feature>
<evidence type="ECO:0000313" key="7">
    <source>
        <dbReference type="EMBL" id="WWC91255.1"/>
    </source>
</evidence>
<evidence type="ECO:0000256" key="1">
    <source>
        <dbReference type="ARBA" id="ARBA00004167"/>
    </source>
</evidence>
<feature type="transmembrane region" description="Helical" evidence="6">
    <location>
        <begin position="311"/>
        <end position="331"/>
    </location>
</feature>
<proteinExistence type="predicted"/>
<dbReference type="Proteomes" id="UP001355207">
    <property type="component" value="Chromosome 8"/>
</dbReference>
<feature type="compositionally biased region" description="Low complexity" evidence="5">
    <location>
        <begin position="69"/>
        <end position="164"/>
    </location>
</feature>
<dbReference type="EMBL" id="CP144105">
    <property type="protein sequence ID" value="WWC91255.1"/>
    <property type="molecule type" value="Genomic_DNA"/>
</dbReference>
<evidence type="ECO:0000256" key="2">
    <source>
        <dbReference type="ARBA" id="ARBA00022692"/>
    </source>
</evidence>
<dbReference type="GeneID" id="91096867"/>
<comment type="subcellular location">
    <subcellularLocation>
        <location evidence="1">Membrane</location>
        <topology evidence="1">Single-pass membrane protein</topology>
    </subcellularLocation>
</comment>
<evidence type="ECO:0000313" key="8">
    <source>
        <dbReference type="Proteomes" id="UP001355207"/>
    </source>
</evidence>
<accession>A0AAX4K0T9</accession>
<dbReference type="AlphaFoldDB" id="A0AAX4K0T9"/>
<feature type="compositionally biased region" description="Polar residues" evidence="5">
    <location>
        <begin position="46"/>
        <end position="62"/>
    </location>
</feature>
<feature type="compositionally biased region" description="Low complexity" evidence="5">
    <location>
        <begin position="288"/>
        <end position="299"/>
    </location>
</feature>
<keyword evidence="2 6" id="KW-0812">Transmembrane</keyword>
<protein>
    <recommendedName>
        <fullName evidence="9">Mid2 domain-containing protein</fullName>
    </recommendedName>
</protein>
<evidence type="ECO:0000256" key="6">
    <source>
        <dbReference type="SAM" id="Phobius"/>
    </source>
</evidence>
<feature type="region of interest" description="Disordered" evidence="5">
    <location>
        <begin position="628"/>
        <end position="683"/>
    </location>
</feature>
<name>A0AAX4K0T9_9TREE</name>
<feature type="region of interest" description="Disordered" evidence="5">
    <location>
        <begin position="225"/>
        <end position="307"/>
    </location>
</feature>
<feature type="compositionally biased region" description="Low complexity" evidence="5">
    <location>
        <begin position="227"/>
        <end position="252"/>
    </location>
</feature>
<dbReference type="InterPro" id="IPR051694">
    <property type="entry name" value="Immunoregulatory_rcpt-like"/>
</dbReference>
<dbReference type="PANTHER" id="PTHR15549:SF26">
    <property type="entry name" value="AXIAL BUDDING PATTERN PROTEIN 2-RELATED"/>
    <property type="match status" value="1"/>
</dbReference>
<dbReference type="PANTHER" id="PTHR15549">
    <property type="entry name" value="PAIRED IMMUNOGLOBULIN-LIKE TYPE 2 RECEPTOR"/>
    <property type="match status" value="1"/>
</dbReference>
<keyword evidence="4 6" id="KW-0472">Membrane</keyword>
<feature type="region of interest" description="Disordered" evidence="5">
    <location>
        <begin position="564"/>
        <end position="611"/>
    </location>
</feature>
<evidence type="ECO:0000256" key="3">
    <source>
        <dbReference type="ARBA" id="ARBA00022989"/>
    </source>
</evidence>
<sequence length="683" mass="74078">MSAASITQEDPVLDVGSATSHEIDTASTTLISSQASQATRIVIAEPTSTHTANTPSTSTLNSEETDQQTFTSFASPSSHTSSTTGQTTSSAKETSTSTLAEPNATSTSPKNPNSTSSTASKESTTTSPAATSSTTTDESSIVTSSSDSSSSSTMEMTQSSSSSIPPLPSAEPLFTSSSTASNPETTSFAFAEPTSSGVSSWSSSPNAEEHKTLNPSDLNLAHVQVDASSATSSSSGTRTSATTAASGTAQSSITDDPSDEPITTEITSATQDTFPSDNAAPISSSLTDADSAHSSSNSDTKNGGGAKMSSGAIVGIVAGILVGMALLYLIWYNWRKKKAREALLDDTVDPNDEKFSPTMMNYNRTTRSSFGAADPITPYTYRLKGNNINGVKNRNTYNTNLTDDDEDWFDPNIIQNDENQRRKQEQDEQFIQYDKNENNTANPFEDNLFHPTKPTSDGRTPYFLGDDEEEDRKEIRASLAEDLSPELQLRPRSTYSSYSNQTDFVENPFVPPLPEKSSFNQYNYSHNQYGGLNRHGTNKTVRTIPAVPDDVDIDDDSSLFEFDHISDKSTTYPEKNQKKAETPNYSRKSLETNSKSISFSRPQSEFSEPSTSNLLPWINKSQYEYNENVSPVPPLPFKNKREKDKEIKKDREPPRAMMSQTPNLEIPKGHGGELAEIPIPTFR</sequence>
<evidence type="ECO:0000256" key="5">
    <source>
        <dbReference type="SAM" id="MobiDB-lite"/>
    </source>
</evidence>
<evidence type="ECO:0000256" key="4">
    <source>
        <dbReference type="ARBA" id="ARBA00023136"/>
    </source>
</evidence>
<feature type="compositionally biased region" description="Polar residues" evidence="5">
    <location>
        <begin position="174"/>
        <end position="188"/>
    </location>
</feature>
<dbReference type="GO" id="GO:0016020">
    <property type="term" value="C:membrane"/>
    <property type="evidence" value="ECO:0007669"/>
    <property type="project" value="UniProtKB-SubCell"/>
</dbReference>
<feature type="compositionally biased region" description="Basic and acidic residues" evidence="5">
    <location>
        <begin position="639"/>
        <end position="654"/>
    </location>
</feature>